<name>A0A024E7M4_9PSED</name>
<dbReference type="Proteomes" id="UP000026913">
    <property type="component" value="Chromosome"/>
</dbReference>
<evidence type="ECO:0000313" key="2">
    <source>
        <dbReference type="Proteomes" id="UP000026913"/>
    </source>
</evidence>
<evidence type="ECO:0008006" key="3">
    <source>
        <dbReference type="Google" id="ProtNLM"/>
    </source>
</evidence>
<dbReference type="Gene3D" id="3.40.50.2000">
    <property type="entry name" value="Glycogen Phosphorylase B"/>
    <property type="match status" value="1"/>
</dbReference>
<proteinExistence type="predicted"/>
<dbReference type="AlphaFoldDB" id="A0A024E7M4"/>
<dbReference type="SUPFAM" id="SSF53756">
    <property type="entry name" value="UDP-Glycosyltransferase/glycogen phosphorylase"/>
    <property type="match status" value="1"/>
</dbReference>
<sequence>MHLKKDPLFSITIPSKTQAYMAAGKPILMAVDGDAADLVRDAGCGVVSESDNPQALANAILALMDVSVQGHKSMAENGLEYYHQELSLRVGVERFGEHFKRLSK</sequence>
<reference evidence="1 2" key="1">
    <citation type="journal article" date="2012" name="J. Bacteriol.">
        <title>Genome sequence of cold-adapted Pseudomonas mandelii strain JR-1.</title>
        <authorList>
            <person name="Jang S.H."/>
            <person name="Kim J."/>
            <person name="Kim J."/>
            <person name="Hong S."/>
            <person name="Lee C."/>
        </authorList>
    </citation>
    <scope>NUCLEOTIDE SEQUENCE [LARGE SCALE GENOMIC DNA]</scope>
    <source>
        <strain evidence="1 2">JR-1</strain>
    </source>
</reference>
<organism evidence="1 2">
    <name type="scientific">Pseudomonas mandelii JR-1</name>
    <dbReference type="NCBI Taxonomy" id="1147786"/>
    <lineage>
        <taxon>Bacteria</taxon>
        <taxon>Pseudomonadati</taxon>
        <taxon>Pseudomonadota</taxon>
        <taxon>Gammaproteobacteria</taxon>
        <taxon>Pseudomonadales</taxon>
        <taxon>Pseudomonadaceae</taxon>
        <taxon>Pseudomonas</taxon>
    </lineage>
</organism>
<dbReference type="HOGENOM" id="CLU_2247755_0_0_6"/>
<evidence type="ECO:0000313" key="1">
    <source>
        <dbReference type="EMBL" id="AHZ68782.1"/>
    </source>
</evidence>
<protein>
    <recommendedName>
        <fullName evidence="3">Glycosyl transferase family 1 domain-containing protein</fullName>
    </recommendedName>
</protein>
<dbReference type="KEGG" id="pman:OU5_1703"/>
<gene>
    <name evidence="1" type="ORF">OU5_1703</name>
</gene>
<dbReference type="EMBL" id="CP005960">
    <property type="protein sequence ID" value="AHZ68782.1"/>
    <property type="molecule type" value="Genomic_DNA"/>
</dbReference>
<accession>A0A024E7M4</accession>